<evidence type="ECO:0008006" key="3">
    <source>
        <dbReference type="Google" id="ProtNLM"/>
    </source>
</evidence>
<evidence type="ECO:0000313" key="1">
    <source>
        <dbReference type="EMBL" id="MCZ4244580.1"/>
    </source>
</evidence>
<organism evidence="1 2">
    <name type="scientific">Pedobacter punctiformis</name>
    <dbReference type="NCBI Taxonomy" id="3004097"/>
    <lineage>
        <taxon>Bacteria</taxon>
        <taxon>Pseudomonadati</taxon>
        <taxon>Bacteroidota</taxon>
        <taxon>Sphingobacteriia</taxon>
        <taxon>Sphingobacteriales</taxon>
        <taxon>Sphingobacteriaceae</taxon>
        <taxon>Pedobacter</taxon>
    </lineage>
</organism>
<dbReference type="EMBL" id="JAPWGM010000003">
    <property type="protein sequence ID" value="MCZ4244580.1"/>
    <property type="molecule type" value="Genomic_DNA"/>
</dbReference>
<comment type="caution">
    <text evidence="1">The sequence shown here is derived from an EMBL/GenBank/DDBJ whole genome shotgun (WGS) entry which is preliminary data.</text>
</comment>
<evidence type="ECO:0000313" key="2">
    <source>
        <dbReference type="Proteomes" id="UP001144347"/>
    </source>
</evidence>
<sequence>MKKKKKSQNRSGNKKLKKELTLKLITAFDEVINQYGEAKKSKKIVENFARQLAKKLSKKAVTSENKPAVDAPAILKGEVKADQPAVKEIKPKRLIKQKA</sequence>
<proteinExistence type="predicted"/>
<accession>A0ABT4L9J1</accession>
<gene>
    <name evidence="1" type="ORF">O0955_11265</name>
</gene>
<dbReference type="Proteomes" id="UP001144347">
    <property type="component" value="Unassembled WGS sequence"/>
</dbReference>
<keyword evidence="2" id="KW-1185">Reference proteome</keyword>
<name>A0ABT4L9J1_9SPHI</name>
<dbReference type="RefSeq" id="WP_269427640.1">
    <property type="nucleotide sequence ID" value="NZ_JAPWGM010000003.1"/>
</dbReference>
<protein>
    <recommendedName>
        <fullName evidence="3">Histone H1</fullName>
    </recommendedName>
</protein>
<reference evidence="1" key="1">
    <citation type="submission" date="2022-12" db="EMBL/GenBank/DDBJ databases">
        <title>Genome sequence of HCMS5-2.</title>
        <authorList>
            <person name="Woo H."/>
        </authorList>
    </citation>
    <scope>NUCLEOTIDE SEQUENCE</scope>
    <source>
        <strain evidence="1">HCMS5-2</strain>
    </source>
</reference>